<dbReference type="RefSeq" id="WP_266137751.1">
    <property type="nucleotide sequence ID" value="NZ_JANIDX010000005.1"/>
</dbReference>
<gene>
    <name evidence="1" type="ORF">NQF89_05745</name>
</gene>
<name>A0ABT3WNY3_9PROT</name>
<evidence type="ECO:0000313" key="2">
    <source>
        <dbReference type="Proteomes" id="UP001165575"/>
    </source>
</evidence>
<comment type="caution">
    <text evidence="1">The sequence shown here is derived from an EMBL/GenBank/DDBJ whole genome shotgun (WGS) entry which is preliminary data.</text>
</comment>
<protein>
    <submittedName>
        <fullName evidence="1">Tail protein X</fullName>
    </submittedName>
</protein>
<reference evidence="1 2" key="1">
    <citation type="submission" date="2022-07" db="EMBL/GenBank/DDBJ databases">
        <title>Bombella genomes.</title>
        <authorList>
            <person name="Harer L."/>
            <person name="Styblova S."/>
            <person name="Ehrmann M."/>
        </authorList>
    </citation>
    <scope>NUCLEOTIDE SEQUENCE [LARGE SCALE GENOMIC DNA]</scope>
    <source>
        <strain evidence="1 2">TMW 2.2556</strain>
    </source>
</reference>
<evidence type="ECO:0000313" key="1">
    <source>
        <dbReference type="EMBL" id="MCX5619924.1"/>
    </source>
</evidence>
<keyword evidence="2" id="KW-1185">Reference proteome</keyword>
<dbReference type="InterPro" id="IPR008861">
    <property type="entry name" value="GpX-like"/>
</dbReference>
<dbReference type="Proteomes" id="UP001165575">
    <property type="component" value="Unassembled WGS sequence"/>
</dbReference>
<proteinExistence type="predicted"/>
<organism evidence="1 2">
    <name type="scientific">Bombella pollinis</name>
    <dbReference type="NCBI Taxonomy" id="2967337"/>
    <lineage>
        <taxon>Bacteria</taxon>
        <taxon>Pseudomonadati</taxon>
        <taxon>Pseudomonadota</taxon>
        <taxon>Alphaproteobacteria</taxon>
        <taxon>Acetobacterales</taxon>
        <taxon>Acetobacteraceae</taxon>
        <taxon>Bombella</taxon>
    </lineage>
</organism>
<dbReference type="EMBL" id="JANIDX010000005">
    <property type="protein sequence ID" value="MCX5619924.1"/>
    <property type="molecule type" value="Genomic_DNA"/>
</dbReference>
<accession>A0ABT3WNY3</accession>
<dbReference type="Pfam" id="PF05489">
    <property type="entry name" value="Phage_tail_X"/>
    <property type="match status" value="1"/>
</dbReference>
<sequence length="75" mass="8056">MTQVYKTKDGDVLDAIIHSAYGQCTDSQLRSVLEANPGLADEGPILPVGIGINLPDSVQESDKNDLQSKGITLWD</sequence>